<dbReference type="Proteomes" id="UP000279275">
    <property type="component" value="Unassembled WGS sequence"/>
</dbReference>
<reference evidence="1 2" key="1">
    <citation type="submission" date="2018-10" db="EMBL/GenBank/DDBJ databases">
        <title>Isolation from cow dung.</title>
        <authorList>
            <person name="Ling L."/>
        </authorList>
    </citation>
    <scope>NUCLEOTIDE SEQUENCE [LARGE SCALE GENOMIC DNA]</scope>
    <source>
        <strain evidence="1 2">NEAU-LL90</strain>
    </source>
</reference>
<proteinExistence type="predicted"/>
<accession>A0A3M2L100</accession>
<evidence type="ECO:0008006" key="3">
    <source>
        <dbReference type="Google" id="ProtNLM"/>
    </source>
</evidence>
<name>A0A3M2L100_9NOCA</name>
<keyword evidence="2" id="KW-1185">Reference proteome</keyword>
<gene>
    <name evidence="1" type="ORF">EBN03_18840</name>
</gene>
<dbReference type="AlphaFoldDB" id="A0A3M2L100"/>
<dbReference type="InterPro" id="IPR017853">
    <property type="entry name" value="GH"/>
</dbReference>
<dbReference type="EMBL" id="RFFH01000007">
    <property type="protein sequence ID" value="RMI31409.1"/>
    <property type="molecule type" value="Genomic_DNA"/>
</dbReference>
<comment type="caution">
    <text evidence="1">The sequence shown here is derived from an EMBL/GenBank/DDBJ whole genome shotgun (WGS) entry which is preliminary data.</text>
</comment>
<dbReference type="Gene3D" id="3.20.20.80">
    <property type="entry name" value="Glycosidases"/>
    <property type="match status" value="1"/>
</dbReference>
<protein>
    <recommendedName>
        <fullName evidence="3">Abortive infection protein</fullName>
    </recommendedName>
</protein>
<dbReference type="SUPFAM" id="SSF51445">
    <property type="entry name" value="(Trans)glycosidases"/>
    <property type="match status" value="1"/>
</dbReference>
<organism evidence="1 2">
    <name type="scientific">Nocardia stercoris</name>
    <dbReference type="NCBI Taxonomy" id="2483361"/>
    <lineage>
        <taxon>Bacteria</taxon>
        <taxon>Bacillati</taxon>
        <taxon>Actinomycetota</taxon>
        <taxon>Actinomycetes</taxon>
        <taxon>Mycobacteriales</taxon>
        <taxon>Nocardiaceae</taxon>
        <taxon>Nocardia</taxon>
    </lineage>
</organism>
<sequence length="345" mass="38795">MRGNGITYDTGFVRNGRTSRPEFEPETVRRELEIIRNDLRCTAVQVVGGDPERLELAARYAAELGLEVWFSPYPLELTDTEIVALFADCARRAEQLRQTGAEIVFVTGVELSLMNREFLPGDSVWERLEFLLDDPDTRGERLGQLIGRLDRFLAAAVEVVREHFRGKLTYCAIPFEQIDWSPFDIVSIELIRSAEVADRFRAGVRELVAQGKPLAVTGFGAATWRGAADVAPRSNEIVEYDAAGDPVRLNGHYDRDEDGQAAYLTELLEIFDSEGVDSAFVFLFALHSHPHRPDGDPRDDLDLASLGIVKVLENRRGTTYPDMAWEPKASFTAVADFYRERPAKR</sequence>
<dbReference type="OrthoDB" id="151193at2"/>
<evidence type="ECO:0000313" key="1">
    <source>
        <dbReference type="EMBL" id="RMI31409.1"/>
    </source>
</evidence>
<dbReference type="RefSeq" id="WP_122189359.1">
    <property type="nucleotide sequence ID" value="NZ_RFFH01000007.1"/>
</dbReference>
<evidence type="ECO:0000313" key="2">
    <source>
        <dbReference type="Proteomes" id="UP000279275"/>
    </source>
</evidence>